<reference evidence="1 2" key="1">
    <citation type="journal article" date="2019" name="Nat. Ecol. Evol.">
        <title>Megaphylogeny resolves global patterns of mushroom evolution.</title>
        <authorList>
            <person name="Varga T."/>
            <person name="Krizsan K."/>
            <person name="Foldi C."/>
            <person name="Dima B."/>
            <person name="Sanchez-Garcia M."/>
            <person name="Sanchez-Ramirez S."/>
            <person name="Szollosi G.J."/>
            <person name="Szarkandi J.G."/>
            <person name="Papp V."/>
            <person name="Albert L."/>
            <person name="Andreopoulos W."/>
            <person name="Angelini C."/>
            <person name="Antonin V."/>
            <person name="Barry K.W."/>
            <person name="Bougher N.L."/>
            <person name="Buchanan P."/>
            <person name="Buyck B."/>
            <person name="Bense V."/>
            <person name="Catcheside P."/>
            <person name="Chovatia M."/>
            <person name="Cooper J."/>
            <person name="Damon W."/>
            <person name="Desjardin D."/>
            <person name="Finy P."/>
            <person name="Geml J."/>
            <person name="Haridas S."/>
            <person name="Hughes K."/>
            <person name="Justo A."/>
            <person name="Karasinski D."/>
            <person name="Kautmanova I."/>
            <person name="Kiss B."/>
            <person name="Kocsube S."/>
            <person name="Kotiranta H."/>
            <person name="LaButti K.M."/>
            <person name="Lechner B.E."/>
            <person name="Liimatainen K."/>
            <person name="Lipzen A."/>
            <person name="Lukacs Z."/>
            <person name="Mihaltcheva S."/>
            <person name="Morgado L.N."/>
            <person name="Niskanen T."/>
            <person name="Noordeloos M.E."/>
            <person name="Ohm R.A."/>
            <person name="Ortiz-Santana B."/>
            <person name="Ovrebo C."/>
            <person name="Racz N."/>
            <person name="Riley R."/>
            <person name="Savchenko A."/>
            <person name="Shiryaev A."/>
            <person name="Soop K."/>
            <person name="Spirin V."/>
            <person name="Szebenyi C."/>
            <person name="Tomsovsky M."/>
            <person name="Tulloss R.E."/>
            <person name="Uehling J."/>
            <person name="Grigoriev I.V."/>
            <person name="Vagvolgyi C."/>
            <person name="Papp T."/>
            <person name="Martin F.M."/>
            <person name="Miettinen O."/>
            <person name="Hibbett D.S."/>
            <person name="Nagy L.G."/>
        </authorList>
    </citation>
    <scope>NUCLEOTIDE SEQUENCE [LARGE SCALE GENOMIC DNA]</scope>
    <source>
        <strain evidence="1 2">HHB13444</strain>
    </source>
</reference>
<name>A0A5C3PVS6_9APHY</name>
<protein>
    <submittedName>
        <fullName evidence="1">Uncharacterized protein</fullName>
    </submittedName>
</protein>
<gene>
    <name evidence="1" type="ORF">K466DRAFT_580811</name>
</gene>
<evidence type="ECO:0000313" key="1">
    <source>
        <dbReference type="EMBL" id="TFK93622.1"/>
    </source>
</evidence>
<keyword evidence="2" id="KW-1185">Reference proteome</keyword>
<dbReference type="AlphaFoldDB" id="A0A5C3PVS6"/>
<organism evidence="1 2">
    <name type="scientific">Polyporus arcularius HHB13444</name>
    <dbReference type="NCBI Taxonomy" id="1314778"/>
    <lineage>
        <taxon>Eukaryota</taxon>
        <taxon>Fungi</taxon>
        <taxon>Dikarya</taxon>
        <taxon>Basidiomycota</taxon>
        <taxon>Agaricomycotina</taxon>
        <taxon>Agaricomycetes</taxon>
        <taxon>Polyporales</taxon>
        <taxon>Polyporaceae</taxon>
        <taxon>Polyporus</taxon>
    </lineage>
</organism>
<dbReference type="Proteomes" id="UP000308197">
    <property type="component" value="Unassembled WGS sequence"/>
</dbReference>
<dbReference type="InParanoid" id="A0A5C3PVS6"/>
<evidence type="ECO:0000313" key="2">
    <source>
        <dbReference type="Proteomes" id="UP000308197"/>
    </source>
</evidence>
<accession>A0A5C3PVS6</accession>
<sequence length="56" mass="6369">MLWLRAVVRATCVCVSGLVCCDYLCIVLMQPSSPDSGTVGWFPGRYVWIVLLWCWD</sequence>
<dbReference type="EMBL" id="ML210979">
    <property type="protein sequence ID" value="TFK93622.1"/>
    <property type="molecule type" value="Genomic_DNA"/>
</dbReference>
<proteinExistence type="predicted"/>